<dbReference type="EMBL" id="SDWU01000001">
    <property type="protein sequence ID" value="RYC05064.1"/>
    <property type="molecule type" value="Genomic_DNA"/>
</dbReference>
<organism evidence="2 3">
    <name type="scientific">Nocardioides ganghwensis</name>
    <dbReference type="NCBI Taxonomy" id="252230"/>
    <lineage>
        <taxon>Bacteria</taxon>
        <taxon>Bacillati</taxon>
        <taxon>Actinomycetota</taxon>
        <taxon>Actinomycetes</taxon>
        <taxon>Propionibacteriales</taxon>
        <taxon>Nocardioidaceae</taxon>
        <taxon>Nocardioides</taxon>
    </lineage>
</organism>
<keyword evidence="3" id="KW-1185">Reference proteome</keyword>
<feature type="signal peptide" evidence="1">
    <location>
        <begin position="1"/>
        <end position="17"/>
    </location>
</feature>
<name>A0A4Q2SLS4_9ACTN</name>
<evidence type="ECO:0000256" key="1">
    <source>
        <dbReference type="SAM" id="SignalP"/>
    </source>
</evidence>
<evidence type="ECO:0000313" key="2">
    <source>
        <dbReference type="EMBL" id="RYC05064.1"/>
    </source>
</evidence>
<protein>
    <submittedName>
        <fullName evidence="2">Uncharacterized protein</fullName>
    </submittedName>
</protein>
<keyword evidence="1" id="KW-0732">Signal</keyword>
<evidence type="ECO:0000313" key="3">
    <source>
        <dbReference type="Proteomes" id="UP000293291"/>
    </source>
</evidence>
<accession>A0A4Q2SLS4</accession>
<comment type="caution">
    <text evidence="2">The sequence shown here is derived from an EMBL/GenBank/DDBJ whole genome shotgun (WGS) entry which is preliminary data.</text>
</comment>
<reference evidence="2 3" key="1">
    <citation type="submission" date="2019-01" db="EMBL/GenBank/DDBJ databases">
        <title>Novel species of Nocardioides.</title>
        <authorList>
            <person name="Liu Q."/>
            <person name="Xin Y.-H."/>
        </authorList>
    </citation>
    <scope>NUCLEOTIDE SEQUENCE [LARGE SCALE GENOMIC DNA]</scope>
    <source>
        <strain evidence="2 3">CGMCC 4.6875</strain>
    </source>
</reference>
<proteinExistence type="predicted"/>
<dbReference type="Proteomes" id="UP000293291">
    <property type="component" value="Unassembled WGS sequence"/>
</dbReference>
<sequence length="111" mass="11688">MKWVALLLAVVAGLGFAADRAFSPAGPLEDCSGAFTPGGLVGEHDPGAATADAAVAGFLEDADHWTSESSRTYVDVVTYTTYDADDRPLVVVEAEHRVPKGWFVGRTTTCD</sequence>
<dbReference type="RefSeq" id="WP_129453086.1">
    <property type="nucleotide sequence ID" value="NZ_JACXYX010000003.1"/>
</dbReference>
<gene>
    <name evidence="2" type="ORF">EUA07_00800</name>
</gene>
<feature type="chain" id="PRO_5020435112" evidence="1">
    <location>
        <begin position="18"/>
        <end position="111"/>
    </location>
</feature>
<dbReference type="AlphaFoldDB" id="A0A4Q2SLS4"/>